<dbReference type="InterPro" id="IPR029320">
    <property type="entry name" value="Acyl-CoA_ox_N"/>
</dbReference>
<name>A0A914YSQ2_9BILA</name>
<dbReference type="GO" id="GO:0016627">
    <property type="term" value="F:oxidoreductase activity, acting on the CH-CH group of donors"/>
    <property type="evidence" value="ECO:0007669"/>
    <property type="project" value="InterPro"/>
</dbReference>
<dbReference type="Proteomes" id="UP000887577">
    <property type="component" value="Unplaced"/>
</dbReference>
<sequence length="100" mass="12037">MNSNIKSGDNPLLTEERKKAQFNTNILAAFYHESEQKVQRRHEIYQYYCQNKDLHDPEPTEFMDRYHRLENAERKVTLLKKHLKIAVPSNDPEEVGWFFQ</sequence>
<reference evidence="3" key="1">
    <citation type="submission" date="2022-11" db="UniProtKB">
        <authorList>
            <consortium name="WormBaseParasite"/>
        </authorList>
    </citation>
    <scope>IDENTIFICATION</scope>
</reference>
<evidence type="ECO:0000313" key="2">
    <source>
        <dbReference type="Proteomes" id="UP000887577"/>
    </source>
</evidence>
<dbReference type="GO" id="GO:0050660">
    <property type="term" value="F:flavin adenine dinucleotide binding"/>
    <property type="evidence" value="ECO:0007669"/>
    <property type="project" value="InterPro"/>
</dbReference>
<evidence type="ECO:0000313" key="3">
    <source>
        <dbReference type="WBParaSite" id="PSU_v2.g3732.t1"/>
    </source>
</evidence>
<proteinExistence type="predicted"/>
<keyword evidence="2" id="KW-1185">Reference proteome</keyword>
<dbReference type="AlphaFoldDB" id="A0A914YSQ2"/>
<evidence type="ECO:0000259" key="1">
    <source>
        <dbReference type="Pfam" id="PF14749"/>
    </source>
</evidence>
<feature type="domain" description="Acyl-coenzyme A oxidase N-terminal" evidence="1">
    <location>
        <begin position="23"/>
        <end position="86"/>
    </location>
</feature>
<dbReference type="Pfam" id="PF14749">
    <property type="entry name" value="Acyl-CoA_ox_N"/>
    <property type="match status" value="1"/>
</dbReference>
<organism evidence="2 3">
    <name type="scientific">Panagrolaimus superbus</name>
    <dbReference type="NCBI Taxonomy" id="310955"/>
    <lineage>
        <taxon>Eukaryota</taxon>
        <taxon>Metazoa</taxon>
        <taxon>Ecdysozoa</taxon>
        <taxon>Nematoda</taxon>
        <taxon>Chromadorea</taxon>
        <taxon>Rhabditida</taxon>
        <taxon>Tylenchina</taxon>
        <taxon>Panagrolaimomorpha</taxon>
        <taxon>Panagrolaimoidea</taxon>
        <taxon>Panagrolaimidae</taxon>
        <taxon>Panagrolaimus</taxon>
    </lineage>
</organism>
<dbReference type="InterPro" id="IPR037069">
    <property type="entry name" value="AcylCoA_DH/ox_N_sf"/>
</dbReference>
<dbReference type="Gene3D" id="1.10.540.10">
    <property type="entry name" value="Acyl-CoA dehydrogenase/oxidase, N-terminal domain"/>
    <property type="match status" value="1"/>
</dbReference>
<dbReference type="WBParaSite" id="PSU_v2.g3732.t1">
    <property type="protein sequence ID" value="PSU_v2.g3732.t1"/>
    <property type="gene ID" value="PSU_v2.g3732"/>
</dbReference>
<accession>A0A914YSQ2</accession>
<protein>
    <submittedName>
        <fullName evidence="3">Acyl-coenzyme A oxidase N-terminal domain-containing protein</fullName>
    </submittedName>
</protein>